<organism evidence="1 2">
    <name type="scientific">Thermomonas carbonis</name>
    <dbReference type="NCBI Taxonomy" id="1463158"/>
    <lineage>
        <taxon>Bacteria</taxon>
        <taxon>Pseudomonadati</taxon>
        <taxon>Pseudomonadota</taxon>
        <taxon>Gammaproteobacteria</taxon>
        <taxon>Lysobacterales</taxon>
        <taxon>Lysobacteraceae</taxon>
        <taxon>Thermomonas</taxon>
    </lineage>
</organism>
<dbReference type="Proteomes" id="UP000515804">
    <property type="component" value="Chromosome"/>
</dbReference>
<dbReference type="KEGG" id="tcn:H9L16_10215"/>
<sequence length="88" mass="10084">MNSEFRIDGHRAGVWRMIRLVLRTADRFPGHACRLGGLLLPHAFRRADTAPDHRRRAIVDSQRGSRETLGFVHAIAWAFLHRSITNDV</sequence>
<gene>
    <name evidence="1" type="ORF">H9L16_10215</name>
</gene>
<reference evidence="1 2" key="1">
    <citation type="submission" date="2020-08" db="EMBL/GenBank/DDBJ databases">
        <title>Genome sequence of Thermomonas carbonis KCTC 42013T.</title>
        <authorList>
            <person name="Hyun D.-W."/>
            <person name="Bae J.-W."/>
        </authorList>
    </citation>
    <scope>NUCLEOTIDE SEQUENCE [LARGE SCALE GENOMIC DNA]</scope>
    <source>
        <strain evidence="1 2">KCTC 42013</strain>
    </source>
</reference>
<keyword evidence="2" id="KW-1185">Reference proteome</keyword>
<accession>A0A7G9SMK7</accession>
<evidence type="ECO:0000313" key="2">
    <source>
        <dbReference type="Proteomes" id="UP000515804"/>
    </source>
</evidence>
<name>A0A7G9SMK7_9GAMM</name>
<protein>
    <submittedName>
        <fullName evidence="1">Uncharacterized protein</fullName>
    </submittedName>
</protein>
<dbReference type="AlphaFoldDB" id="A0A7G9SMK7"/>
<dbReference type="RefSeq" id="WP_187551605.1">
    <property type="nucleotide sequence ID" value="NZ_BMZL01000002.1"/>
</dbReference>
<proteinExistence type="predicted"/>
<evidence type="ECO:0000313" key="1">
    <source>
        <dbReference type="EMBL" id="QNN69082.1"/>
    </source>
</evidence>
<dbReference type="EMBL" id="CP060719">
    <property type="protein sequence ID" value="QNN69082.1"/>
    <property type="molecule type" value="Genomic_DNA"/>
</dbReference>